<accession>A0A645F0Y5</accession>
<proteinExistence type="predicted"/>
<gene>
    <name evidence="1" type="ORF">SDC9_155129</name>
</gene>
<comment type="caution">
    <text evidence="1">The sequence shown here is derived from an EMBL/GenBank/DDBJ whole genome shotgun (WGS) entry which is preliminary data.</text>
</comment>
<sequence>MLDCPDEQPAGIKKQIAIELDDQSGLVRIDHTFTNSGLWPVEASIWCISVMAPGGTLKVPQEPFVPHGGGPGETFLPARPVVLWPFARMDDPRFSWGGDFIAMRQDDRYPAKLKFGVLNRQGYALYELNGETFTKRYPCVDGATYPDLGCNSEFYTQPGFLEIESLSPLYKLAEGASATHTEYWSLAR</sequence>
<organism evidence="1">
    <name type="scientific">bioreactor metagenome</name>
    <dbReference type="NCBI Taxonomy" id="1076179"/>
    <lineage>
        <taxon>unclassified sequences</taxon>
        <taxon>metagenomes</taxon>
        <taxon>ecological metagenomes</taxon>
    </lineage>
</organism>
<dbReference type="AlphaFoldDB" id="A0A645F0Y5"/>
<name>A0A645F0Y5_9ZZZZ</name>
<protein>
    <recommendedName>
        <fullName evidence="2">Aldose 1-epimerase</fullName>
    </recommendedName>
</protein>
<dbReference type="EMBL" id="VSSQ01053868">
    <property type="protein sequence ID" value="MPN07857.1"/>
    <property type="molecule type" value="Genomic_DNA"/>
</dbReference>
<evidence type="ECO:0008006" key="2">
    <source>
        <dbReference type="Google" id="ProtNLM"/>
    </source>
</evidence>
<evidence type="ECO:0000313" key="1">
    <source>
        <dbReference type="EMBL" id="MPN07857.1"/>
    </source>
</evidence>
<reference evidence="1" key="1">
    <citation type="submission" date="2019-08" db="EMBL/GenBank/DDBJ databases">
        <authorList>
            <person name="Kucharzyk K."/>
            <person name="Murdoch R.W."/>
            <person name="Higgins S."/>
            <person name="Loffler F."/>
        </authorList>
    </citation>
    <scope>NUCLEOTIDE SEQUENCE</scope>
</reference>